<gene>
    <name evidence="1" type="ORF">HNQ72_006180</name>
</gene>
<comment type="caution">
    <text evidence="1">The sequence shown here is derived from an EMBL/GenBank/DDBJ whole genome shotgun (WGS) entry which is preliminary data.</text>
</comment>
<evidence type="ECO:0000313" key="2">
    <source>
        <dbReference type="Proteomes" id="UP000547879"/>
    </source>
</evidence>
<protein>
    <submittedName>
        <fullName evidence="1">Uncharacterized protein</fullName>
    </submittedName>
</protein>
<sequence>MSDLKFLHLNKDWNAQPNAPLPEVRTEGGVVQLQFILNSYSYSAIDGELGFLTFSGCKAWRLGYPNDEGWYDGDCRYGKSAPKWGEFYELTGPDPLLHAVNDWVPVSTPDQGRRHFLFYLRDETFECLAENWIFERGTPTMKLPYLASLLH</sequence>
<reference evidence="1 2" key="1">
    <citation type="submission" date="2020-08" db="EMBL/GenBank/DDBJ databases">
        <title>Genomic Encyclopedia of Type Strains, Phase IV (KMG-IV): sequencing the most valuable type-strain genomes for metagenomic binning, comparative biology and taxonomic classification.</title>
        <authorList>
            <person name="Goeker M."/>
        </authorList>
    </citation>
    <scope>NUCLEOTIDE SEQUENCE [LARGE SCALE GENOMIC DNA]</scope>
    <source>
        <strain evidence="1 2">DSM 100734</strain>
    </source>
</reference>
<dbReference type="EMBL" id="JACHEG010000018">
    <property type="protein sequence ID" value="MBB6166329.1"/>
    <property type="molecule type" value="Genomic_DNA"/>
</dbReference>
<proteinExistence type="predicted"/>
<keyword evidence="2" id="KW-1185">Reference proteome</keyword>
<dbReference type="Proteomes" id="UP000547879">
    <property type="component" value="Unassembled WGS sequence"/>
</dbReference>
<accession>A0A7X0D379</accession>
<organism evidence="1 2">
    <name type="scientific">Rhizobium wenxiniae</name>
    <dbReference type="NCBI Taxonomy" id="1737357"/>
    <lineage>
        <taxon>Bacteria</taxon>
        <taxon>Pseudomonadati</taxon>
        <taxon>Pseudomonadota</taxon>
        <taxon>Alphaproteobacteria</taxon>
        <taxon>Hyphomicrobiales</taxon>
        <taxon>Rhizobiaceae</taxon>
        <taxon>Rhizobium/Agrobacterium group</taxon>
        <taxon>Rhizobium</taxon>
    </lineage>
</organism>
<name>A0A7X0D379_9HYPH</name>
<dbReference type="AlphaFoldDB" id="A0A7X0D379"/>
<evidence type="ECO:0000313" key="1">
    <source>
        <dbReference type="EMBL" id="MBB6166329.1"/>
    </source>
</evidence>
<dbReference type="RefSeq" id="WP_244654660.1">
    <property type="nucleotide sequence ID" value="NZ_BMHW01000022.1"/>
</dbReference>